<evidence type="ECO:0000313" key="9">
    <source>
        <dbReference type="EMBL" id="PGH36009.1"/>
    </source>
</evidence>
<dbReference type="STRING" id="73230.A0A2B7ZS49"/>
<keyword evidence="4 5" id="KW-0694">RNA-binding</keyword>
<dbReference type="GO" id="GO:0052929">
    <property type="term" value="F:ATP:3'-cytidine-cytidine-tRNA adenylyltransferase activity"/>
    <property type="evidence" value="ECO:0007669"/>
    <property type="project" value="TreeGrafter"/>
</dbReference>
<keyword evidence="3" id="KW-0547">Nucleotide-binding</keyword>
<keyword evidence="2 5" id="KW-0808">Transferase</keyword>
<feature type="domain" description="Poly A polymerase head" evidence="7">
    <location>
        <begin position="150"/>
        <end position="303"/>
    </location>
</feature>
<dbReference type="SUPFAM" id="SSF81891">
    <property type="entry name" value="Poly A polymerase C-terminal region-like"/>
    <property type="match status" value="1"/>
</dbReference>
<dbReference type="GO" id="GO:0005739">
    <property type="term" value="C:mitochondrion"/>
    <property type="evidence" value="ECO:0007669"/>
    <property type="project" value="UniProtKB-ARBA"/>
</dbReference>
<evidence type="ECO:0000259" key="7">
    <source>
        <dbReference type="Pfam" id="PF01743"/>
    </source>
</evidence>
<dbReference type="GO" id="GO:0052927">
    <property type="term" value="F:CC tRNA cytidylyltransferase activity"/>
    <property type="evidence" value="ECO:0007669"/>
    <property type="project" value="TreeGrafter"/>
</dbReference>
<dbReference type="GO" id="GO:0000166">
    <property type="term" value="F:nucleotide binding"/>
    <property type="evidence" value="ECO:0007669"/>
    <property type="project" value="UniProtKB-KW"/>
</dbReference>
<dbReference type="InterPro" id="IPR032828">
    <property type="entry name" value="PolyA_RNA-bd"/>
</dbReference>
<evidence type="ECO:0000259" key="8">
    <source>
        <dbReference type="Pfam" id="PF12627"/>
    </source>
</evidence>
<feature type="domain" description="tRNA nucleotidyltransferase/poly(A) polymerase RNA and SrmB- binding" evidence="8">
    <location>
        <begin position="331"/>
        <end position="389"/>
    </location>
</feature>
<dbReference type="PANTHER" id="PTHR13734">
    <property type="entry name" value="TRNA-NUCLEOTIDYLTRANSFERASE"/>
    <property type="match status" value="1"/>
</dbReference>
<evidence type="ECO:0000256" key="5">
    <source>
        <dbReference type="RuleBase" id="RU003953"/>
    </source>
</evidence>
<dbReference type="Proteomes" id="UP000226031">
    <property type="component" value="Unassembled WGS sequence"/>
</dbReference>
<organism evidence="9 10">
    <name type="scientific">[Emmonsia] crescens</name>
    <dbReference type="NCBI Taxonomy" id="73230"/>
    <lineage>
        <taxon>Eukaryota</taxon>
        <taxon>Fungi</taxon>
        <taxon>Dikarya</taxon>
        <taxon>Ascomycota</taxon>
        <taxon>Pezizomycotina</taxon>
        <taxon>Eurotiomycetes</taxon>
        <taxon>Eurotiomycetidae</taxon>
        <taxon>Onygenales</taxon>
        <taxon>Ajellomycetaceae</taxon>
        <taxon>Emergomyces</taxon>
    </lineage>
</organism>
<comment type="caution">
    <text evidence="9">The sequence shown here is derived from an EMBL/GenBank/DDBJ whole genome shotgun (WGS) entry which is preliminary data.</text>
</comment>
<evidence type="ECO:0000256" key="3">
    <source>
        <dbReference type="ARBA" id="ARBA00022741"/>
    </source>
</evidence>
<name>A0A2B7ZS49_9EURO</name>
<dbReference type="VEuPathDB" id="FungiDB:EMCG_06687"/>
<protein>
    <recommendedName>
        <fullName evidence="11">tRNA nucleotidyltransferase (CCA-adding enzyme)</fullName>
    </recommendedName>
</protein>
<dbReference type="Pfam" id="PF01743">
    <property type="entry name" value="PolyA_pol"/>
    <property type="match status" value="1"/>
</dbReference>
<reference evidence="9 10" key="1">
    <citation type="submission" date="2017-10" db="EMBL/GenBank/DDBJ databases">
        <title>Comparative genomics in systemic dimorphic fungi from Ajellomycetaceae.</title>
        <authorList>
            <person name="Munoz J.F."/>
            <person name="Mcewen J.G."/>
            <person name="Clay O.K."/>
            <person name="Cuomo C.A."/>
        </authorList>
    </citation>
    <scope>NUCLEOTIDE SEQUENCE [LARGE SCALE GENOMIC DNA]</scope>
    <source>
        <strain evidence="9 10">UAMH4076</strain>
    </source>
</reference>
<dbReference type="GO" id="GO:0003723">
    <property type="term" value="F:RNA binding"/>
    <property type="evidence" value="ECO:0007669"/>
    <property type="project" value="UniProtKB-KW"/>
</dbReference>
<evidence type="ECO:0000256" key="1">
    <source>
        <dbReference type="ARBA" id="ARBA00007265"/>
    </source>
</evidence>
<evidence type="ECO:0000256" key="4">
    <source>
        <dbReference type="ARBA" id="ARBA00022884"/>
    </source>
</evidence>
<accession>A0A2B7ZS49</accession>
<dbReference type="Gene3D" id="3.30.460.10">
    <property type="entry name" value="Beta Polymerase, domain 2"/>
    <property type="match status" value="1"/>
</dbReference>
<dbReference type="InterPro" id="IPR002646">
    <property type="entry name" value="PolA_pol_head_dom"/>
</dbReference>
<keyword evidence="10" id="KW-1185">Reference proteome</keyword>
<dbReference type="Gene3D" id="1.10.3090.10">
    <property type="entry name" value="cca-adding enzyme, domain 2"/>
    <property type="match status" value="1"/>
</dbReference>
<dbReference type="EMBL" id="PDND01000013">
    <property type="protein sequence ID" value="PGH36009.1"/>
    <property type="molecule type" value="Genomic_DNA"/>
</dbReference>
<dbReference type="InterPro" id="IPR043519">
    <property type="entry name" value="NT_sf"/>
</dbReference>
<dbReference type="PANTHER" id="PTHR13734:SF5">
    <property type="entry name" value="CCA TRNA NUCLEOTIDYLTRANSFERASE, MITOCHONDRIAL"/>
    <property type="match status" value="1"/>
</dbReference>
<feature type="region of interest" description="Disordered" evidence="6">
    <location>
        <begin position="60"/>
        <end position="80"/>
    </location>
</feature>
<sequence length="642" mass="73578">MTRRLSQAILQHVQLASHRPSLTHSAVRHITAPYKRPFITWREIKSMAFFKKLLSRTQPFRSPMPFQEQESPLPEERPSKRRRILGIFMKGPERAMSKDMNTPSPTLPRITLTPIEETLRLCLLDAAEFIQQRDKEDPQIAPTANEPLVLRFAGGWVRDKLLGVDSHDIDVAINCMTGERFGEGLKEYLDIPGNLEKYKGYHSGNPSIIDFIKIHKIEKNPEKSKHLETATTRIFGLDIDLVNLRKETYTDDSRNPQIEMGTPAEDALRRDATVNALFYNIHTDMIEDFTGKGLQDMENKIIRTPMAPFQTFKDDPLRVLRLIRFASRLGYIIDRDTEEAMKIEDIKAALKAKITQERIGVEMEKTLRGPDPLTALQRINRLGLYDTIFANHQDNVGVDTSSWERGYNSLTLLLSKSTGNVTEFQKTRQYVRDMLIRNENEQYFAWFLAALAPWTTVADPTPPKPTKPIVPRATTVARDSLRADNKAANIISAASKHHQMIWDIKSSFLKNEIADTPSETRVKMGQFIRTLGQDWRLCFVLAMLLEVMQGQEADQVFRNYEKMLLYIEDSNLLDACSLRTPINGRDIINALGLKTGPWMTKAMEMVIEWQLRNPEETSKEAAINEVRRRRDELGLTSETIGK</sequence>
<dbReference type="AlphaFoldDB" id="A0A2B7ZS49"/>
<evidence type="ECO:0000256" key="2">
    <source>
        <dbReference type="ARBA" id="ARBA00022679"/>
    </source>
</evidence>
<dbReference type="CDD" id="cd05398">
    <property type="entry name" value="NT_ClassII-CCAase"/>
    <property type="match status" value="1"/>
</dbReference>
<comment type="similarity">
    <text evidence="1 5">Belongs to the tRNA nucleotidyltransferase/poly(A) polymerase family.</text>
</comment>
<dbReference type="GO" id="GO:0001680">
    <property type="term" value="P:tRNA 3'-terminal CCA addition"/>
    <property type="evidence" value="ECO:0007669"/>
    <property type="project" value="UniProtKB-ARBA"/>
</dbReference>
<dbReference type="SUPFAM" id="SSF81301">
    <property type="entry name" value="Nucleotidyltransferase"/>
    <property type="match status" value="1"/>
</dbReference>
<dbReference type="Pfam" id="PF12627">
    <property type="entry name" value="PolyA_pol_RNAbd"/>
    <property type="match status" value="1"/>
</dbReference>
<evidence type="ECO:0008006" key="11">
    <source>
        <dbReference type="Google" id="ProtNLM"/>
    </source>
</evidence>
<dbReference type="FunFam" id="3.30.460.10:FF:000019">
    <property type="entry name" value="tRNA nucleotidyltransferase cca2"/>
    <property type="match status" value="1"/>
</dbReference>
<proteinExistence type="inferred from homology"/>
<gene>
    <name evidence="9" type="ORF">GX50_01179</name>
</gene>
<evidence type="ECO:0000256" key="6">
    <source>
        <dbReference type="SAM" id="MobiDB-lite"/>
    </source>
</evidence>
<evidence type="ECO:0000313" key="10">
    <source>
        <dbReference type="Proteomes" id="UP000226031"/>
    </source>
</evidence>